<evidence type="ECO:0000313" key="2">
    <source>
        <dbReference type="Proteomes" id="UP000252107"/>
    </source>
</evidence>
<name>A0A367RFU8_9NOSO</name>
<dbReference type="AlphaFoldDB" id="A0A367RFU8"/>
<accession>A0A367RFU8</accession>
<keyword evidence="2" id="KW-1185">Reference proteome</keyword>
<organism evidence="1 2">
    <name type="scientific">Nostoc minutum NIES-26</name>
    <dbReference type="NCBI Taxonomy" id="1844469"/>
    <lineage>
        <taxon>Bacteria</taxon>
        <taxon>Bacillati</taxon>
        <taxon>Cyanobacteriota</taxon>
        <taxon>Cyanophyceae</taxon>
        <taxon>Nostocales</taxon>
        <taxon>Nostocaceae</taxon>
        <taxon>Nostoc</taxon>
    </lineage>
</organism>
<gene>
    <name evidence="1" type="ORF">A6770_16570</name>
</gene>
<reference evidence="1" key="1">
    <citation type="submission" date="2016-04" db="EMBL/GenBank/DDBJ databases">
        <authorList>
            <person name="Tabuchi Yagui T.R."/>
        </authorList>
    </citation>
    <scope>NUCLEOTIDE SEQUENCE [LARGE SCALE GENOMIC DNA]</scope>
    <source>
        <strain evidence="1">NIES-26</strain>
    </source>
</reference>
<comment type="caution">
    <text evidence="1">The sequence shown here is derived from an EMBL/GenBank/DDBJ whole genome shotgun (WGS) entry which is preliminary data.</text>
</comment>
<protein>
    <submittedName>
        <fullName evidence="1">Uncharacterized protein</fullName>
    </submittedName>
</protein>
<proteinExistence type="predicted"/>
<sequence length="146" mass="16887">MASLLLGVTSHSDINQIPQDHFEMELNTSQLFANLEKFTTANLAQANREINEKTALNLVWKLPEVQRKAKEIERLSKGSIRVAAIVDASPTLDEPYYTVRVFEDEPDHNTTIYWFRVLSPSGKIQVLDILENKYITLEEWKEQLKR</sequence>
<dbReference type="Proteomes" id="UP000252107">
    <property type="component" value="Unassembled WGS sequence"/>
</dbReference>
<dbReference type="EMBL" id="LXQD01000153">
    <property type="protein sequence ID" value="RCJ35408.1"/>
    <property type="molecule type" value="Genomic_DNA"/>
</dbReference>
<evidence type="ECO:0000313" key="1">
    <source>
        <dbReference type="EMBL" id="RCJ35408.1"/>
    </source>
</evidence>